<sequence length="256" mass="27941">MRWRSYVAVGDSFTEGMDDAYPDGSYRGWADLVATRLAAEAGPGFGYANLAIRGRLFPNVVAEQVPAALAMKPDLISFAAGGNDVLRRSFDPDSFVPRFDSVVQRLRSGGSDLVLFRFADVMARLPGQRLVAPRVALLNRAVGEVADRHGAILVDLYADDTYLNPLLWSTDRLHLSAAGHRRVAAQVLTALGVGCDEDWLMVPAHPAPSPWLAARAADLRWAGRHLAPWIKRRLTGRSSGDFVTAKRPVLGPVERD</sequence>
<name>A0A1C4UVX3_9ACTN</name>
<dbReference type="PANTHER" id="PTHR43784">
    <property type="entry name" value="GDSL-LIKE LIPASE/ACYLHYDROLASE, PUTATIVE (AFU_ORTHOLOGUE AFUA_2G00820)-RELATED"/>
    <property type="match status" value="1"/>
</dbReference>
<dbReference type="CDD" id="cd01832">
    <property type="entry name" value="SGNH_hydrolase_like_1"/>
    <property type="match status" value="1"/>
</dbReference>
<reference evidence="3" key="1">
    <citation type="submission" date="2016-06" db="EMBL/GenBank/DDBJ databases">
        <authorList>
            <person name="Varghese N."/>
        </authorList>
    </citation>
    <scope>NUCLEOTIDE SEQUENCE [LARGE SCALE GENOMIC DNA]</scope>
    <source>
        <strain evidence="3">DSM 45555</strain>
    </source>
</reference>
<dbReference type="Proteomes" id="UP000198551">
    <property type="component" value="Unassembled WGS sequence"/>
</dbReference>
<keyword evidence="3" id="KW-1185">Reference proteome</keyword>
<dbReference type="EMBL" id="FMCV01000002">
    <property type="protein sequence ID" value="SCE75846.1"/>
    <property type="molecule type" value="Genomic_DNA"/>
</dbReference>
<evidence type="ECO:0000313" key="3">
    <source>
        <dbReference type="Proteomes" id="UP000198551"/>
    </source>
</evidence>
<dbReference type="Gene3D" id="3.40.50.1110">
    <property type="entry name" value="SGNH hydrolase"/>
    <property type="match status" value="1"/>
</dbReference>
<evidence type="ECO:0000259" key="1">
    <source>
        <dbReference type="Pfam" id="PF13472"/>
    </source>
</evidence>
<gene>
    <name evidence="2" type="ORF">GA0070215_102203</name>
</gene>
<feature type="domain" description="SGNH hydrolase-type esterase" evidence="1">
    <location>
        <begin position="8"/>
        <end position="182"/>
    </location>
</feature>
<dbReference type="InterPro" id="IPR013830">
    <property type="entry name" value="SGNH_hydro"/>
</dbReference>
<dbReference type="InterPro" id="IPR053140">
    <property type="entry name" value="GDSL_Rv0518-like"/>
</dbReference>
<proteinExistence type="predicted"/>
<dbReference type="RefSeq" id="WP_091041686.1">
    <property type="nucleotide sequence ID" value="NZ_FMCV01000002.1"/>
</dbReference>
<dbReference type="AlphaFoldDB" id="A0A1C4UVX3"/>
<protein>
    <submittedName>
        <fullName evidence="2">Lysophospholipase L1</fullName>
    </submittedName>
</protein>
<accession>A0A1C4UVX3</accession>
<organism evidence="2 3">
    <name type="scientific">Micromonospora marina</name>
    <dbReference type="NCBI Taxonomy" id="307120"/>
    <lineage>
        <taxon>Bacteria</taxon>
        <taxon>Bacillati</taxon>
        <taxon>Actinomycetota</taxon>
        <taxon>Actinomycetes</taxon>
        <taxon>Micromonosporales</taxon>
        <taxon>Micromonosporaceae</taxon>
        <taxon>Micromonospora</taxon>
    </lineage>
</organism>
<evidence type="ECO:0000313" key="2">
    <source>
        <dbReference type="EMBL" id="SCE75846.1"/>
    </source>
</evidence>
<dbReference type="InterPro" id="IPR036514">
    <property type="entry name" value="SGNH_hydro_sf"/>
</dbReference>
<dbReference type="SUPFAM" id="SSF52266">
    <property type="entry name" value="SGNH hydrolase"/>
    <property type="match status" value="1"/>
</dbReference>
<dbReference type="Pfam" id="PF13472">
    <property type="entry name" value="Lipase_GDSL_2"/>
    <property type="match status" value="1"/>
</dbReference>
<dbReference type="PANTHER" id="PTHR43784:SF2">
    <property type="entry name" value="GDSL-LIKE LIPASE_ACYLHYDROLASE, PUTATIVE (AFU_ORTHOLOGUE AFUA_2G00820)-RELATED"/>
    <property type="match status" value="1"/>
</dbReference>